<keyword evidence="2 4" id="KW-0863">Zinc-finger</keyword>
<organism evidence="9 10">
    <name type="scientific">Penstemon davidsonii</name>
    <dbReference type="NCBI Taxonomy" id="160366"/>
    <lineage>
        <taxon>Eukaryota</taxon>
        <taxon>Viridiplantae</taxon>
        <taxon>Streptophyta</taxon>
        <taxon>Embryophyta</taxon>
        <taxon>Tracheophyta</taxon>
        <taxon>Spermatophyta</taxon>
        <taxon>Magnoliopsida</taxon>
        <taxon>eudicotyledons</taxon>
        <taxon>Gunneridae</taxon>
        <taxon>Pentapetalae</taxon>
        <taxon>asterids</taxon>
        <taxon>lamiids</taxon>
        <taxon>Lamiales</taxon>
        <taxon>Plantaginaceae</taxon>
        <taxon>Cheloneae</taxon>
        <taxon>Penstemon</taxon>
    </lineage>
</organism>
<evidence type="ECO:0000256" key="3">
    <source>
        <dbReference type="ARBA" id="ARBA00022833"/>
    </source>
</evidence>
<dbReference type="Gene3D" id="3.30.420.10">
    <property type="entry name" value="Ribonuclease H-like superfamily/Ribonuclease H"/>
    <property type="match status" value="1"/>
</dbReference>
<keyword evidence="3" id="KW-0862">Zinc</keyword>
<evidence type="ECO:0000256" key="6">
    <source>
        <dbReference type="SAM" id="MobiDB-lite"/>
    </source>
</evidence>
<dbReference type="PANTHER" id="PTHR30231">
    <property type="entry name" value="DNA POLYMERASE III SUBUNIT EPSILON"/>
    <property type="match status" value="1"/>
</dbReference>
<comment type="caution">
    <text evidence="9">The sequence shown here is derived from an EMBL/GenBank/DDBJ whole genome shotgun (WGS) entry which is preliminary data.</text>
</comment>
<dbReference type="PROSITE" id="PS51999">
    <property type="entry name" value="ZF_GRF"/>
    <property type="match status" value="1"/>
</dbReference>
<evidence type="ECO:0000313" key="9">
    <source>
        <dbReference type="EMBL" id="KAK4485952.1"/>
    </source>
</evidence>
<keyword evidence="5" id="KW-0175">Coiled coil</keyword>
<feature type="compositionally biased region" description="Low complexity" evidence="6">
    <location>
        <begin position="244"/>
        <end position="254"/>
    </location>
</feature>
<keyword evidence="10" id="KW-1185">Reference proteome</keyword>
<evidence type="ECO:0000259" key="8">
    <source>
        <dbReference type="PROSITE" id="PS51999"/>
    </source>
</evidence>
<evidence type="ECO:0000256" key="2">
    <source>
        <dbReference type="ARBA" id="ARBA00022771"/>
    </source>
</evidence>
<keyword evidence="7" id="KW-0812">Transmembrane</keyword>
<evidence type="ECO:0000256" key="1">
    <source>
        <dbReference type="ARBA" id="ARBA00022723"/>
    </source>
</evidence>
<evidence type="ECO:0000313" key="10">
    <source>
        <dbReference type="Proteomes" id="UP001291926"/>
    </source>
</evidence>
<dbReference type="Pfam" id="PF06839">
    <property type="entry name" value="Zn_ribbon_GRF"/>
    <property type="match status" value="1"/>
</dbReference>
<keyword evidence="7" id="KW-1133">Transmembrane helix</keyword>
<keyword evidence="1" id="KW-0479">Metal-binding</keyword>
<dbReference type="InterPro" id="IPR036397">
    <property type="entry name" value="RNaseH_sf"/>
</dbReference>
<dbReference type="InterPro" id="IPR010666">
    <property type="entry name" value="Znf_GRF"/>
</dbReference>
<gene>
    <name evidence="9" type="ORF">RD792_008604</name>
</gene>
<evidence type="ECO:0000256" key="7">
    <source>
        <dbReference type="SAM" id="Phobius"/>
    </source>
</evidence>
<protein>
    <recommendedName>
        <fullName evidence="8">GRF-type domain-containing protein</fullName>
    </recommendedName>
</protein>
<feature type="region of interest" description="Disordered" evidence="6">
    <location>
        <begin position="238"/>
        <end position="261"/>
    </location>
</feature>
<evidence type="ECO:0000256" key="4">
    <source>
        <dbReference type="PROSITE-ProRule" id="PRU01343"/>
    </source>
</evidence>
<accession>A0ABR0D9Q1</accession>
<dbReference type="CDD" id="cd06127">
    <property type="entry name" value="DEDDh"/>
    <property type="match status" value="1"/>
</dbReference>
<feature type="transmembrane region" description="Helical" evidence="7">
    <location>
        <begin position="360"/>
        <end position="381"/>
    </location>
</feature>
<dbReference type="Proteomes" id="UP001291926">
    <property type="component" value="Unassembled WGS sequence"/>
</dbReference>
<dbReference type="EMBL" id="JAYDYQ010002533">
    <property type="protein sequence ID" value="KAK4485952.1"/>
    <property type="molecule type" value="Genomic_DNA"/>
</dbReference>
<feature type="domain" description="GRF-type" evidence="8">
    <location>
        <begin position="266"/>
        <end position="307"/>
    </location>
</feature>
<dbReference type="InterPro" id="IPR012337">
    <property type="entry name" value="RNaseH-like_sf"/>
</dbReference>
<dbReference type="SMART" id="SM00479">
    <property type="entry name" value="EXOIII"/>
    <property type="match status" value="1"/>
</dbReference>
<dbReference type="InterPro" id="IPR013520">
    <property type="entry name" value="Ribonucl_H"/>
</dbReference>
<dbReference type="SUPFAM" id="SSF53098">
    <property type="entry name" value="Ribonuclease H-like"/>
    <property type="match status" value="1"/>
</dbReference>
<reference evidence="9 10" key="1">
    <citation type="journal article" date="2023" name="bioRxiv">
        <title>Genome report: Whole genome sequence and annotation of Penstemon davidsonii.</title>
        <authorList>
            <person name="Ostevik K.L."/>
            <person name="Alabady M."/>
            <person name="Zhang M."/>
            <person name="Rausher M.D."/>
        </authorList>
    </citation>
    <scope>NUCLEOTIDE SEQUENCE [LARGE SCALE GENOMIC DNA]</scope>
    <source>
        <strain evidence="9">DNT005</strain>
        <tissue evidence="9">Whole leaf</tissue>
    </source>
</reference>
<evidence type="ECO:0000256" key="5">
    <source>
        <dbReference type="SAM" id="Coils"/>
    </source>
</evidence>
<feature type="coiled-coil region" evidence="5">
    <location>
        <begin position="315"/>
        <end position="356"/>
    </location>
</feature>
<dbReference type="PANTHER" id="PTHR30231:SF26">
    <property type="entry name" value="PROTEIN NEN4"/>
    <property type="match status" value="1"/>
</dbReference>
<dbReference type="Pfam" id="PF00929">
    <property type="entry name" value="RNase_T"/>
    <property type="match status" value="1"/>
</dbReference>
<sequence length="383" mass="42874">MSILSSINGTNATEIVFFDLETTVPNKTGQKFNVLEFGAIVVCPRKLIELESYCTLIRPQDLSVVAMKSGRIDGITREAVAKAPPFEEVASKIFSILNGRIWAGHNIQRFDCVRIREAFAGINMPAPVPAGIIDSLGVLSEKFGKRAGNMKMATLADYFGLGQQKHRYLRNNLRIKSPSKYVKWTCAKQLQYYNKKQKSTGIPLEIRGKSICREETSRKSPPSTVVAHQRVVPYTRSSLGKMETSSTSTDRSNNTGGGVDVPGRTCPCGTTVRMFTSRTEKNPGRRFLRCSGVGGQRCEYFEWVDPVCHRVEAIITALLLRLNQVEGDNRRIEAENTRLEDQNRLLNASLVHLKNENEALLYKIKLVKIFAIIFIVVFACFNC</sequence>
<proteinExistence type="predicted"/>
<keyword evidence="7" id="KW-0472">Membrane</keyword>
<name>A0ABR0D9Q1_9LAMI</name>